<dbReference type="Pfam" id="PF01029">
    <property type="entry name" value="NusB"/>
    <property type="match status" value="1"/>
</dbReference>
<feature type="active site" description="Nucleophile" evidence="5">
    <location>
        <position position="349"/>
    </location>
</feature>
<dbReference type="SUPFAM" id="SSF48013">
    <property type="entry name" value="NusB-like"/>
    <property type="match status" value="1"/>
</dbReference>
<dbReference type="PRINTS" id="PR02008">
    <property type="entry name" value="RCMTFAMILY"/>
</dbReference>
<evidence type="ECO:0000256" key="2">
    <source>
        <dbReference type="ARBA" id="ARBA00022679"/>
    </source>
</evidence>
<dbReference type="InterPro" id="IPR023267">
    <property type="entry name" value="RCMT"/>
</dbReference>
<evidence type="ECO:0000256" key="1">
    <source>
        <dbReference type="ARBA" id="ARBA00022603"/>
    </source>
</evidence>
<organism evidence="7">
    <name type="scientific">Oceanithermus profundus</name>
    <dbReference type="NCBI Taxonomy" id="187137"/>
    <lineage>
        <taxon>Bacteria</taxon>
        <taxon>Thermotogati</taxon>
        <taxon>Deinococcota</taxon>
        <taxon>Deinococci</taxon>
        <taxon>Thermales</taxon>
        <taxon>Thermaceae</taxon>
        <taxon>Oceanithermus</taxon>
    </lineage>
</organism>
<dbReference type="InterPro" id="IPR006027">
    <property type="entry name" value="NusB_RsmB_TIM44"/>
</dbReference>
<dbReference type="Gene3D" id="3.40.50.150">
    <property type="entry name" value="Vaccinia Virus protein VP39"/>
    <property type="match status" value="1"/>
</dbReference>
<evidence type="ECO:0000313" key="7">
    <source>
        <dbReference type="EMBL" id="HGY09619.1"/>
    </source>
</evidence>
<dbReference type="CDD" id="cd02440">
    <property type="entry name" value="AdoMet_MTases"/>
    <property type="match status" value="1"/>
</dbReference>
<evidence type="ECO:0000256" key="4">
    <source>
        <dbReference type="ARBA" id="ARBA00022884"/>
    </source>
</evidence>
<dbReference type="GO" id="GO:0006355">
    <property type="term" value="P:regulation of DNA-templated transcription"/>
    <property type="evidence" value="ECO:0007669"/>
    <property type="project" value="InterPro"/>
</dbReference>
<comment type="caution">
    <text evidence="5">Lacks conserved residue(s) required for the propagation of feature annotation.</text>
</comment>
<keyword evidence="1 5" id="KW-0489">Methyltransferase</keyword>
<keyword evidence="3 5" id="KW-0949">S-adenosyl-L-methionine</keyword>
<dbReference type="GO" id="GO:0008173">
    <property type="term" value="F:RNA methyltransferase activity"/>
    <property type="evidence" value="ECO:0007669"/>
    <property type="project" value="InterPro"/>
</dbReference>
<dbReference type="InterPro" id="IPR035926">
    <property type="entry name" value="NusB-like_sf"/>
</dbReference>
<name>A0A7C4ZHC9_9DEIN</name>
<evidence type="ECO:0000256" key="3">
    <source>
        <dbReference type="ARBA" id="ARBA00022691"/>
    </source>
</evidence>
<dbReference type="PROSITE" id="PS51686">
    <property type="entry name" value="SAM_MT_RSMB_NOP"/>
    <property type="match status" value="1"/>
</dbReference>
<dbReference type="Pfam" id="PF01189">
    <property type="entry name" value="Methyltr_RsmB-F"/>
    <property type="match status" value="1"/>
</dbReference>
<dbReference type="GO" id="GO:0003723">
    <property type="term" value="F:RNA binding"/>
    <property type="evidence" value="ECO:0007669"/>
    <property type="project" value="UniProtKB-UniRule"/>
</dbReference>
<feature type="binding site" evidence="5">
    <location>
        <position position="255"/>
    </location>
    <ligand>
        <name>S-adenosyl-L-methionine</name>
        <dbReference type="ChEBI" id="CHEBI:59789"/>
    </ligand>
</feature>
<gene>
    <name evidence="7" type="ORF">ENK37_06155</name>
</gene>
<dbReference type="SUPFAM" id="SSF53335">
    <property type="entry name" value="S-adenosyl-L-methionine-dependent methyltransferases"/>
    <property type="match status" value="1"/>
</dbReference>
<keyword evidence="2 5" id="KW-0808">Transferase</keyword>
<dbReference type="InterPro" id="IPR001678">
    <property type="entry name" value="MeTrfase_RsmB-F_NOP2_dom"/>
</dbReference>
<sequence>MAHDARALALSVLEKVGRGKFAAPTLDLALERNPLERQERGLATDLVYGTLRRLRWLDASLAPRLRRPERLPPWLRWLLRAGAYEALFTPRPRHAVVHAWVETAKKRSPRLAGLANAVLRRVELIEAPEPVQLGVPDFLWKEWRARFAPLDWVEALNEPAPLWLTLYPGGRDLLEAQGIAYTPGPIPDAVRVEGRALREIEAFARGRAQPQNPASLFAAQLLDPPAGARVLDLAGGAGLKAAWLAARGAAVTSVDANARRQEEGRKNLRRLGLEVAFVRHDLTQPLELRAPYVLLDAPCLGTGTLRGHPELRMRLRPEDLPASAARQRRLLENAALAVEEGGVLVYAVCSLTQAEGEEQIARFVEAHPEFSAERFEAPLPVWSTGHGAYVRPTEGLDGFYYARLRKAYG</sequence>
<dbReference type="PANTHER" id="PTHR22807:SF53">
    <property type="entry name" value="RIBOSOMAL RNA SMALL SUBUNIT METHYLTRANSFERASE B-RELATED"/>
    <property type="match status" value="1"/>
</dbReference>
<evidence type="ECO:0000259" key="6">
    <source>
        <dbReference type="PROSITE" id="PS51686"/>
    </source>
</evidence>
<dbReference type="GO" id="GO:0001510">
    <property type="term" value="P:RNA methylation"/>
    <property type="evidence" value="ECO:0007669"/>
    <property type="project" value="InterPro"/>
</dbReference>
<reference evidence="7" key="1">
    <citation type="journal article" date="2020" name="mSystems">
        <title>Genome- and Community-Level Interaction Insights into Carbon Utilization and Element Cycling Functions of Hydrothermarchaeota in Hydrothermal Sediment.</title>
        <authorList>
            <person name="Zhou Z."/>
            <person name="Liu Y."/>
            <person name="Xu W."/>
            <person name="Pan J."/>
            <person name="Luo Z.H."/>
            <person name="Li M."/>
        </authorList>
    </citation>
    <scope>NUCLEOTIDE SEQUENCE [LARGE SCALE GENOMIC DNA]</scope>
    <source>
        <strain evidence="7">HyVt-570</strain>
    </source>
</reference>
<feature type="domain" description="SAM-dependent MTase RsmB/NOP-type" evidence="6">
    <location>
        <begin position="139"/>
        <end position="407"/>
    </location>
</feature>
<proteinExistence type="inferred from homology"/>
<comment type="similarity">
    <text evidence="5">Belongs to the class I-like SAM-binding methyltransferase superfamily. RsmB/NOP family.</text>
</comment>
<dbReference type="Proteomes" id="UP000885759">
    <property type="component" value="Unassembled WGS sequence"/>
</dbReference>
<dbReference type="EMBL" id="DRPZ01000166">
    <property type="protein sequence ID" value="HGY09619.1"/>
    <property type="molecule type" value="Genomic_DNA"/>
</dbReference>
<dbReference type="AlphaFoldDB" id="A0A7C4ZHC9"/>
<evidence type="ECO:0000256" key="5">
    <source>
        <dbReference type="PROSITE-ProRule" id="PRU01023"/>
    </source>
</evidence>
<protein>
    <submittedName>
        <fullName evidence="7">MFS transporter</fullName>
    </submittedName>
</protein>
<dbReference type="InterPro" id="IPR029063">
    <property type="entry name" value="SAM-dependent_MTases_sf"/>
</dbReference>
<feature type="binding site" evidence="5">
    <location>
        <position position="296"/>
    </location>
    <ligand>
        <name>S-adenosyl-L-methionine</name>
        <dbReference type="ChEBI" id="CHEBI:59789"/>
    </ligand>
</feature>
<accession>A0A7C4ZHC9</accession>
<dbReference type="InterPro" id="IPR049560">
    <property type="entry name" value="MeTrfase_RsmB-F_NOP2_cat"/>
</dbReference>
<dbReference type="PANTHER" id="PTHR22807">
    <property type="entry name" value="NOP2 YEAST -RELATED NOL1/NOP2/FMU SUN DOMAIN-CONTAINING"/>
    <property type="match status" value="1"/>
</dbReference>
<comment type="caution">
    <text evidence="7">The sequence shown here is derived from an EMBL/GenBank/DDBJ whole genome shotgun (WGS) entry which is preliminary data.</text>
</comment>
<dbReference type="Gene3D" id="1.10.940.10">
    <property type="entry name" value="NusB-like"/>
    <property type="match status" value="1"/>
</dbReference>
<keyword evidence="4 5" id="KW-0694">RNA-binding</keyword>